<evidence type="ECO:0000256" key="1">
    <source>
        <dbReference type="SAM" id="MobiDB-lite"/>
    </source>
</evidence>
<dbReference type="Proteomes" id="UP000801492">
    <property type="component" value="Unassembled WGS sequence"/>
</dbReference>
<organism evidence="2 3">
    <name type="scientific">Ignelater luminosus</name>
    <name type="common">Cucubano</name>
    <name type="synonym">Pyrophorus luminosus</name>
    <dbReference type="NCBI Taxonomy" id="2038154"/>
    <lineage>
        <taxon>Eukaryota</taxon>
        <taxon>Metazoa</taxon>
        <taxon>Ecdysozoa</taxon>
        <taxon>Arthropoda</taxon>
        <taxon>Hexapoda</taxon>
        <taxon>Insecta</taxon>
        <taxon>Pterygota</taxon>
        <taxon>Neoptera</taxon>
        <taxon>Endopterygota</taxon>
        <taxon>Coleoptera</taxon>
        <taxon>Polyphaga</taxon>
        <taxon>Elateriformia</taxon>
        <taxon>Elateroidea</taxon>
        <taxon>Elateridae</taxon>
        <taxon>Agrypninae</taxon>
        <taxon>Pyrophorini</taxon>
        <taxon>Ignelater</taxon>
    </lineage>
</organism>
<dbReference type="AlphaFoldDB" id="A0A8K0GBA6"/>
<accession>A0A8K0GBA6</accession>
<gene>
    <name evidence="2" type="ORF">ILUMI_07765</name>
</gene>
<name>A0A8K0GBA6_IGNLU</name>
<keyword evidence="3" id="KW-1185">Reference proteome</keyword>
<evidence type="ECO:0000313" key="3">
    <source>
        <dbReference type="Proteomes" id="UP000801492"/>
    </source>
</evidence>
<dbReference type="EMBL" id="VTPC01003517">
    <property type="protein sequence ID" value="KAF2898410.1"/>
    <property type="molecule type" value="Genomic_DNA"/>
</dbReference>
<reference evidence="2" key="1">
    <citation type="submission" date="2019-08" db="EMBL/GenBank/DDBJ databases">
        <title>The genome of the North American firefly Photinus pyralis.</title>
        <authorList>
            <consortium name="Photinus pyralis genome working group"/>
            <person name="Fallon T.R."/>
            <person name="Sander Lower S.E."/>
            <person name="Weng J.-K."/>
        </authorList>
    </citation>
    <scope>NUCLEOTIDE SEQUENCE</scope>
    <source>
        <strain evidence="2">TRF0915ILg1</strain>
        <tissue evidence="2">Whole body</tissue>
    </source>
</reference>
<feature type="compositionally biased region" description="Polar residues" evidence="1">
    <location>
        <begin position="88"/>
        <end position="111"/>
    </location>
</feature>
<evidence type="ECO:0000313" key="2">
    <source>
        <dbReference type="EMBL" id="KAF2898410.1"/>
    </source>
</evidence>
<proteinExistence type="predicted"/>
<sequence>MFKFVKRTGNWLTIPRQILLKKHVRHSKFDPLVQEVSHIEGNHEYAHIRFPDGRETTVSTRNLASLPSIDKNGSDPIEMPPLSHEQDYTLSDPTSLQNSPAPTVETPQNATISQSITAAPPQNVAPKLSLRIWRLPAYLQDYHLGEG</sequence>
<protein>
    <submittedName>
        <fullName evidence="2">Uncharacterized protein</fullName>
    </submittedName>
</protein>
<dbReference type="OrthoDB" id="420169at2759"/>
<feature type="region of interest" description="Disordered" evidence="1">
    <location>
        <begin position="65"/>
        <end position="111"/>
    </location>
</feature>
<comment type="caution">
    <text evidence="2">The sequence shown here is derived from an EMBL/GenBank/DDBJ whole genome shotgun (WGS) entry which is preliminary data.</text>
</comment>